<proteinExistence type="predicted"/>
<name>A0A397M7Y1_ECTOL</name>
<accession>A0A397M7Y1</accession>
<evidence type="ECO:0000313" key="1">
    <source>
        <dbReference type="EMBL" id="RIA19759.1"/>
    </source>
</evidence>
<sequence length="57" mass="6030">MTPIQNIGLALFVLLSIGVAIGHKTECGDGRVVETYLAKGLASKVLGHDLCQQPQQP</sequence>
<dbReference type="RefSeq" id="WP_170965247.1">
    <property type="nucleotide sequence ID" value="NZ_QXDA01000007.1"/>
</dbReference>
<reference evidence="1 2" key="1">
    <citation type="submission" date="2018-08" db="EMBL/GenBank/DDBJ databases">
        <title>Genome sequencing of rice bacterial endophytes.</title>
        <authorList>
            <person name="Venturi V."/>
        </authorList>
    </citation>
    <scope>NUCLEOTIDE SEQUENCE [LARGE SCALE GENOMIC DNA]</scope>
    <source>
        <strain evidence="1 2">E1205</strain>
    </source>
</reference>
<organism evidence="1 2">
    <name type="scientific">Ectopseudomonas oleovorans</name>
    <name type="common">Pseudomonas oleovorans</name>
    <dbReference type="NCBI Taxonomy" id="301"/>
    <lineage>
        <taxon>Bacteria</taxon>
        <taxon>Pseudomonadati</taxon>
        <taxon>Pseudomonadota</taxon>
        <taxon>Gammaproteobacteria</taxon>
        <taxon>Pseudomonadales</taxon>
        <taxon>Pseudomonadaceae</taxon>
        <taxon>Ectopseudomonas</taxon>
    </lineage>
</organism>
<evidence type="ECO:0000313" key="2">
    <source>
        <dbReference type="Proteomes" id="UP000265836"/>
    </source>
</evidence>
<dbReference type="AlphaFoldDB" id="A0A397M7Y1"/>
<dbReference type="Proteomes" id="UP000265836">
    <property type="component" value="Unassembled WGS sequence"/>
</dbReference>
<comment type="caution">
    <text evidence="1">The sequence shown here is derived from an EMBL/GenBank/DDBJ whole genome shotgun (WGS) entry which is preliminary data.</text>
</comment>
<protein>
    <submittedName>
        <fullName evidence="1">Uncharacterized protein</fullName>
    </submittedName>
</protein>
<dbReference type="EMBL" id="QXDA01000007">
    <property type="protein sequence ID" value="RIA19759.1"/>
    <property type="molecule type" value="Genomic_DNA"/>
</dbReference>
<gene>
    <name evidence="1" type="ORF">DFO61_4332</name>
</gene>